<dbReference type="Pfam" id="PF01344">
    <property type="entry name" value="Kelch_1"/>
    <property type="match status" value="3"/>
</dbReference>
<dbReference type="InterPro" id="IPR015500">
    <property type="entry name" value="Peptidase_S8_subtilisin-rel"/>
</dbReference>
<proteinExistence type="inferred from homology"/>
<dbReference type="GO" id="GO:0006508">
    <property type="term" value="P:proteolysis"/>
    <property type="evidence" value="ECO:0007669"/>
    <property type="project" value="UniProtKB-KW"/>
</dbReference>
<dbReference type="PRINTS" id="PR00723">
    <property type="entry name" value="SUBTILISIN"/>
</dbReference>
<dbReference type="Gene3D" id="3.40.50.200">
    <property type="entry name" value="Peptidase S8/S53 domain"/>
    <property type="match status" value="1"/>
</dbReference>
<dbReference type="OrthoDB" id="3676679at2"/>
<reference evidence="13" key="1">
    <citation type="submission" date="2016-10" db="EMBL/GenBank/DDBJ databases">
        <authorList>
            <person name="Varghese N."/>
            <person name="Submissions S."/>
        </authorList>
    </citation>
    <scope>NUCLEOTIDE SEQUENCE [LARGE SCALE GENOMIC DNA]</scope>
    <source>
        <strain evidence="13">IBRC-M 10655</strain>
    </source>
</reference>
<dbReference type="InterPro" id="IPR024361">
    <property type="entry name" value="BACON"/>
</dbReference>
<feature type="chain" id="PRO_5011580971" evidence="8">
    <location>
        <begin position="22"/>
        <end position="2141"/>
    </location>
</feature>
<keyword evidence="3" id="KW-0677">Repeat</keyword>
<keyword evidence="5 6" id="KW-0720">Serine protease</keyword>
<feature type="domain" description="Cleaved adhesin" evidence="10">
    <location>
        <begin position="680"/>
        <end position="750"/>
    </location>
</feature>
<dbReference type="Gene3D" id="2.120.10.80">
    <property type="entry name" value="Kelch-type beta propeller"/>
    <property type="match status" value="3"/>
</dbReference>
<keyword evidence="4 6" id="KW-0378">Hydrolase</keyword>
<evidence type="ECO:0000259" key="10">
    <source>
        <dbReference type="Pfam" id="PF07675"/>
    </source>
</evidence>
<feature type="active site" description="Charge relay system" evidence="6">
    <location>
        <position position="251"/>
    </location>
</feature>
<evidence type="ECO:0000256" key="8">
    <source>
        <dbReference type="SAM" id="SignalP"/>
    </source>
</evidence>
<keyword evidence="8" id="KW-0732">Signal</keyword>
<dbReference type="InterPro" id="IPR015915">
    <property type="entry name" value="Kelch-typ_b-propeller"/>
</dbReference>
<dbReference type="PANTHER" id="PTHR45632">
    <property type="entry name" value="LD33804P"/>
    <property type="match status" value="1"/>
</dbReference>
<dbReference type="PROSITE" id="PS51892">
    <property type="entry name" value="SUBTILASE"/>
    <property type="match status" value="1"/>
</dbReference>
<feature type="compositionally biased region" description="Basic and acidic residues" evidence="7">
    <location>
        <begin position="48"/>
        <end position="57"/>
    </location>
</feature>
<keyword evidence="13" id="KW-1185">Reference proteome</keyword>
<dbReference type="Gene3D" id="2.60.40.1120">
    <property type="entry name" value="Carboxypeptidase-like, regulatory domain"/>
    <property type="match status" value="1"/>
</dbReference>
<name>A0A1H0F187_9PSEU</name>
<dbReference type="STRING" id="504798.SAMN05421871_103679"/>
<evidence type="ECO:0000313" key="12">
    <source>
        <dbReference type="EMBL" id="SDN88404.1"/>
    </source>
</evidence>
<dbReference type="InterPro" id="IPR006652">
    <property type="entry name" value="Kelch_1"/>
</dbReference>
<dbReference type="GO" id="GO:0004252">
    <property type="term" value="F:serine-type endopeptidase activity"/>
    <property type="evidence" value="ECO:0007669"/>
    <property type="project" value="UniProtKB-UniRule"/>
</dbReference>
<dbReference type="InterPro" id="IPR036852">
    <property type="entry name" value="Peptidase_S8/S53_dom_sf"/>
</dbReference>
<keyword evidence="1" id="KW-0880">Kelch repeat</keyword>
<protein>
    <submittedName>
        <fullName evidence="12">Serine protease, subtilisin family</fullName>
    </submittedName>
</protein>
<dbReference type="InterPro" id="IPR013320">
    <property type="entry name" value="ConA-like_dom_sf"/>
</dbReference>
<feature type="domain" description="Peptidase S8/S53" evidence="9">
    <location>
        <begin position="193"/>
        <end position="481"/>
    </location>
</feature>
<evidence type="ECO:0000313" key="13">
    <source>
        <dbReference type="Proteomes" id="UP000199651"/>
    </source>
</evidence>
<dbReference type="InterPro" id="IPR000209">
    <property type="entry name" value="Peptidase_S8/S53_dom"/>
</dbReference>
<dbReference type="Pfam" id="PF00082">
    <property type="entry name" value="Peptidase_S8"/>
    <property type="match status" value="1"/>
</dbReference>
<dbReference type="Gene3D" id="2.60.120.200">
    <property type="match status" value="1"/>
</dbReference>
<dbReference type="Pfam" id="PF13620">
    <property type="entry name" value="CarboxypepD_reg"/>
    <property type="match status" value="1"/>
</dbReference>
<evidence type="ECO:0000256" key="5">
    <source>
        <dbReference type="ARBA" id="ARBA00022825"/>
    </source>
</evidence>
<comment type="similarity">
    <text evidence="6">Belongs to the peptidase S8 family.</text>
</comment>
<evidence type="ECO:0000256" key="4">
    <source>
        <dbReference type="ARBA" id="ARBA00022801"/>
    </source>
</evidence>
<evidence type="ECO:0000256" key="1">
    <source>
        <dbReference type="ARBA" id="ARBA00022441"/>
    </source>
</evidence>
<evidence type="ECO:0000256" key="6">
    <source>
        <dbReference type="PROSITE-ProRule" id="PRU01240"/>
    </source>
</evidence>
<dbReference type="SMART" id="SM00612">
    <property type="entry name" value="Kelch"/>
    <property type="match status" value="9"/>
</dbReference>
<dbReference type="SUPFAM" id="SSF117281">
    <property type="entry name" value="Kelch motif"/>
    <property type="match status" value="2"/>
</dbReference>
<feature type="active site" description="Charge relay system" evidence="6">
    <location>
        <position position="202"/>
    </location>
</feature>
<dbReference type="InterPro" id="IPR011628">
    <property type="entry name" value="Cleaved_adhesin"/>
</dbReference>
<accession>A0A1H0F187</accession>
<dbReference type="Proteomes" id="UP000199651">
    <property type="component" value="Unassembled WGS sequence"/>
</dbReference>
<dbReference type="SUPFAM" id="SSF49464">
    <property type="entry name" value="Carboxypeptidase regulatory domain-like"/>
    <property type="match status" value="1"/>
</dbReference>
<evidence type="ECO:0000256" key="7">
    <source>
        <dbReference type="SAM" id="MobiDB-lite"/>
    </source>
</evidence>
<dbReference type="SUPFAM" id="SSF49899">
    <property type="entry name" value="Concanavalin A-like lectins/glucanases"/>
    <property type="match status" value="1"/>
</dbReference>
<keyword evidence="2 6" id="KW-0645">Protease</keyword>
<feature type="domain" description="BACON" evidence="11">
    <location>
        <begin position="1823"/>
        <end position="1870"/>
    </location>
</feature>
<dbReference type="EMBL" id="FNJB01000001">
    <property type="protein sequence ID" value="SDN88404.1"/>
    <property type="molecule type" value="Genomic_DNA"/>
</dbReference>
<feature type="region of interest" description="Disordered" evidence="7">
    <location>
        <begin position="26"/>
        <end position="57"/>
    </location>
</feature>
<dbReference type="Pfam" id="PF19190">
    <property type="entry name" value="BACON_2"/>
    <property type="match status" value="1"/>
</dbReference>
<feature type="signal peptide" evidence="8">
    <location>
        <begin position="1"/>
        <end position="21"/>
    </location>
</feature>
<dbReference type="SUPFAM" id="SSF52743">
    <property type="entry name" value="Subtilisin-like"/>
    <property type="match status" value="1"/>
</dbReference>
<organism evidence="12 13">
    <name type="scientific">Actinokineospora alba</name>
    <dbReference type="NCBI Taxonomy" id="504798"/>
    <lineage>
        <taxon>Bacteria</taxon>
        <taxon>Bacillati</taxon>
        <taxon>Actinomycetota</taxon>
        <taxon>Actinomycetes</taxon>
        <taxon>Pseudonocardiales</taxon>
        <taxon>Pseudonocardiaceae</taxon>
        <taxon>Actinokineospora</taxon>
    </lineage>
</organism>
<gene>
    <name evidence="12" type="ORF">SAMN05192558_101191</name>
</gene>
<dbReference type="Pfam" id="PF24681">
    <property type="entry name" value="Kelch_KLHDC2_KLHL20_DRC7"/>
    <property type="match status" value="1"/>
</dbReference>
<dbReference type="NCBIfam" id="NF038128">
    <property type="entry name" value="choice_anch_J"/>
    <property type="match status" value="1"/>
</dbReference>
<evidence type="ECO:0000256" key="3">
    <source>
        <dbReference type="ARBA" id="ARBA00022737"/>
    </source>
</evidence>
<dbReference type="InterPro" id="IPR008969">
    <property type="entry name" value="CarboxyPept-like_regulatory"/>
</dbReference>
<evidence type="ECO:0000256" key="2">
    <source>
        <dbReference type="ARBA" id="ARBA00022670"/>
    </source>
</evidence>
<feature type="active site" description="Charge relay system" evidence="6">
    <location>
        <position position="425"/>
    </location>
</feature>
<evidence type="ECO:0000259" key="9">
    <source>
        <dbReference type="Pfam" id="PF00082"/>
    </source>
</evidence>
<dbReference type="RefSeq" id="WP_091368439.1">
    <property type="nucleotide sequence ID" value="NZ_FNDV01000003.1"/>
</dbReference>
<evidence type="ECO:0000259" key="11">
    <source>
        <dbReference type="Pfam" id="PF19190"/>
    </source>
</evidence>
<dbReference type="PANTHER" id="PTHR45632:SF3">
    <property type="entry name" value="KELCH-LIKE PROTEIN 32"/>
    <property type="match status" value="1"/>
</dbReference>
<sequence>MRLARPLALLTAALLGVVPMAASQPQSRTDSAGAAGKSENAVTPSKGEQAKVDRSVSDRIRGGGAADFWVHFRGQADLSAASGISDWAERGRYVVEQLRATAKSNQASAIGQLKSENVRHREFWAVNAVLVRGGTAQTVEAMKRRPEVREIRAHAVHEVPDPAPGTAQLTGPVEWGIANINADQAWETFGTRGEGIVVANIDSGVQFDHPALVGQYRGTNGDGTFSHDHNWHDPSEVCGGVGSSPCDNNGHGTHTMGTMVGDDGVANHVGVAPNARWIAAKGCEEASCSEFALVSSGQWMLAPTAADGTNPDPSRRPHVVNNSWGGGSGNTWYQEIVRAWVAAGIFPAFANGNSGYGVCGTVGDPGSYPESYGVGAYDIANEIAEFSSLGPSAVDGSVKPDASAPGVDVRSTVPGDGYDTFSGTSMATPHLSGAVALMLSAAPALVGDVEATKALLDSSARDTADSAGCGGTLGNNNTFGEGRIDVLAAVDASPRGEVATLTGTVTDAVGAPIVGAEVLVSGGVVPRRTRTDTAGGYVLTLSAGTYDVTAGAYGYAAASRVITIGPGETGRADFVLAAVPRSTLHGTVRDGSGHGWPLYARLDITGYPGGPVFTDPVTGAYAVELAHGVDYGITVTSLIDGYLTASRPLALPADEAVQDFALSAVASCATPGYSFGVQGLYESFDSTTAPAGWQVVDNLGSGQEWEFEDFAFRQNRTGGDGGFAIVDSDLGGGQQDTELITPTVDLTAVGTPFIQFDQDLRAFADEIFDVDLSTDDGVTWTTVWRTLGQSGDGSLRGPRQDVIPIPAAAGQAAVKVRFHYYEADFAWWWQVDNVLVGQSGCVPIPGGMVVGNATDGRTGAPVNDAVITGPTELRATTVPTPGDDAVPDGFYALFAPGSGTQSFTATKKLYGATTLAAEVAPDDVVRLDFPLRAGHLSVGPPVERTVAMGERVETTLTVANDGTADARVELTPRAGGVRIAATGAAPRRVPAAVTPGRLVDTAAPAAAAAPEDAPWEDIADHPVRVADNAAATFDGEVYSVGGFSPGIGGLDHLYIHDPVANTWRRGADTDEIRDKPAAAFLGGKLHVVGGFDDFGVGRGAKRTMEVYDPATDRWTAGPDAPYGSAGAGSAVLDGKLYLVGGCSGDSCHSQTETARFDPVAGAWESLSPYPLEIAWTSCAGDDRRNRVYCAGGIDFDGTTSAYAYDPESDQWTPIASLPIPLWGSAYAAANGQLAISGGVTGNDLTNEGFVYDPFADAWDPLPPSNNTTYRGAGACGLYRIGGIPAGAPTAASEVLRGYGHCESGAVPWLSMAPSTMTVPAGASVEVTVTLDAAQVDQPGTHTAAIVVSDDTPYTVSPVPVALTVTPPASWGKLTGTVTGLGRCDTGVTALRESTVDIDGVVTDFSLEANGSYAVWMDQANGPVTVTVSANGHVRQVRAGVPISAGGVTVEDFALRLDQGCASVAPGQVAIEVDQDATATADVALRNAGGGAYGFTIAETPFVFEPVSGPGPNTITGSGWFGGASLPGGGLHYGHAQCDGDVGRFYVFGGVDIRKAARDTAWRYNVATNTWTELAAIPQALESPTAVCELGQIHLLGGSGTTAHYVYDIAADVWSPAAPLPRPVRGAASAVWNGKIHLVGGDADLAAGGTTGQVDVYDLTTDTWTGVGAPMPVPAVAAGARQAGRFLYVVGGWDDASPATNVTAAQRLDLATGAWTTGPALAAAPADFALAATDKAIYAIGGDQPGGGFSDGSDTMFRLDTTAWPAGGWTPDDRLPLRMSGNSAGFCTLGFLGGEIWSVSGVDQFRTTGGEAYLHDVGTERCATMRADVPWLSVAPATGTVAPDATVPVRVTVNATGLLPGEHGATLLISTTDSGAPELRLPIRVTVRAAAPVHLLSLAGSGVARGVGYADEDVLGITAAGKVVPYFDGSDVGLGPLTVDAFAKLPDGSLVLSFAKPGSVQGIAGKVDDSDLVRFVPTSLGATTAGTFELWLDGSDVGLSTDGEDLDAVDVLPDGRVVLSTEGIANVTGVTSGDHDLTVFTPTTLGATTAGTFALHLDGRDIGLTTTDEGIDAAAVRADGLIALSTLGPLAVPGLSAADDDVVGFVPTRLGPDTRGTFDPTPLLDGTAFGLDATDVTAFDFA</sequence>
<dbReference type="Pfam" id="PF07675">
    <property type="entry name" value="Cleaved_Adhesin"/>
    <property type="match status" value="1"/>
</dbReference>